<organism evidence="10 11">
    <name type="scientific">Amycolatopsis xylanica</name>
    <dbReference type="NCBI Taxonomy" id="589385"/>
    <lineage>
        <taxon>Bacteria</taxon>
        <taxon>Bacillati</taxon>
        <taxon>Actinomycetota</taxon>
        <taxon>Actinomycetes</taxon>
        <taxon>Pseudonocardiales</taxon>
        <taxon>Pseudonocardiaceae</taxon>
        <taxon>Amycolatopsis</taxon>
    </lineage>
</organism>
<dbReference type="Proteomes" id="UP000199515">
    <property type="component" value="Unassembled WGS sequence"/>
</dbReference>
<evidence type="ECO:0000256" key="8">
    <source>
        <dbReference type="SAM" id="Phobius"/>
    </source>
</evidence>
<dbReference type="GO" id="GO:0016763">
    <property type="term" value="F:pentosyltransferase activity"/>
    <property type="evidence" value="ECO:0007669"/>
    <property type="project" value="TreeGrafter"/>
</dbReference>
<proteinExistence type="predicted"/>
<evidence type="ECO:0000256" key="6">
    <source>
        <dbReference type="ARBA" id="ARBA00022989"/>
    </source>
</evidence>
<evidence type="ECO:0000256" key="3">
    <source>
        <dbReference type="ARBA" id="ARBA00022676"/>
    </source>
</evidence>
<dbReference type="OrthoDB" id="5166595at2"/>
<accession>A0A1H3S0I2</accession>
<evidence type="ECO:0000313" key="10">
    <source>
        <dbReference type="EMBL" id="SDZ31424.1"/>
    </source>
</evidence>
<keyword evidence="11" id="KW-1185">Reference proteome</keyword>
<dbReference type="InterPro" id="IPR038731">
    <property type="entry name" value="RgtA/B/C-like"/>
</dbReference>
<dbReference type="STRING" id="589385.SAMN05421504_112137"/>
<feature type="transmembrane region" description="Helical" evidence="8">
    <location>
        <begin position="327"/>
        <end position="348"/>
    </location>
</feature>
<feature type="transmembrane region" description="Helical" evidence="8">
    <location>
        <begin position="197"/>
        <end position="217"/>
    </location>
</feature>
<sequence>MGVTLERADTRLAVAPVFTIAGAMGVLLLVLSGRYGFFGDELYFLAAGRHLAWGYADQPPLLPLLARLLDTGSPVVLRLPATLAMAAGVVFAALIARELGGGRKAQILTAGAFAVCTQMLGTGHYLATSTIDPFLWTVILWLIVRWIRTRDDNLLLWLGVVTGLALNTKFLIGTFWTLAVVALLALGPRDLLKRPKLWAGAGIAAVMIAPTLIWQAANGWPQLEMGEAISAEVGSLWGGRLVFLPSALLLAGLPVGAVLLLYGLWRLLRSARWREYRFLGWTTVGLVLLFFAVNGRAYYVAGMLPLSWAVAAVELESGRASRWWRWIATWPVYVLSFLVMLPGALPIWPQSWLADPDLPRPVFSSAEIGWPEFTDSVAATYRTLPPGTAIVTRFYWYSAALDYYGRDRLPEPSSGSRGYWTLTSPPDTADTVLYVGEPQEALRQHFTEVRALGRTGGAQDEPMWLATGRKGPWSEVWPAFRNLGL</sequence>
<dbReference type="Pfam" id="PF13231">
    <property type="entry name" value="PMT_2"/>
    <property type="match status" value="1"/>
</dbReference>
<keyword evidence="2" id="KW-1003">Cell membrane</keyword>
<keyword evidence="7 8" id="KW-0472">Membrane</keyword>
<dbReference type="PANTHER" id="PTHR33908">
    <property type="entry name" value="MANNOSYLTRANSFERASE YKCB-RELATED"/>
    <property type="match status" value="1"/>
</dbReference>
<name>A0A1H3S0I2_9PSEU</name>
<dbReference type="InterPro" id="IPR050297">
    <property type="entry name" value="LipidA_mod_glycosyltrf_83"/>
</dbReference>
<keyword evidence="4 10" id="KW-0808">Transferase</keyword>
<gene>
    <name evidence="10" type="ORF">SAMN05421504_112137</name>
</gene>
<feature type="transmembrane region" description="Helical" evidence="8">
    <location>
        <begin position="276"/>
        <end position="292"/>
    </location>
</feature>
<evidence type="ECO:0000256" key="2">
    <source>
        <dbReference type="ARBA" id="ARBA00022475"/>
    </source>
</evidence>
<evidence type="ECO:0000256" key="5">
    <source>
        <dbReference type="ARBA" id="ARBA00022692"/>
    </source>
</evidence>
<evidence type="ECO:0000256" key="1">
    <source>
        <dbReference type="ARBA" id="ARBA00004651"/>
    </source>
</evidence>
<keyword evidence="6 8" id="KW-1133">Transmembrane helix</keyword>
<evidence type="ECO:0000256" key="7">
    <source>
        <dbReference type="ARBA" id="ARBA00023136"/>
    </source>
</evidence>
<evidence type="ECO:0000256" key="4">
    <source>
        <dbReference type="ARBA" id="ARBA00022679"/>
    </source>
</evidence>
<dbReference type="AlphaFoldDB" id="A0A1H3S0I2"/>
<feature type="transmembrane region" description="Helical" evidence="8">
    <location>
        <begin position="237"/>
        <end position="264"/>
    </location>
</feature>
<feature type="transmembrane region" description="Helical" evidence="8">
    <location>
        <begin position="12"/>
        <end position="31"/>
    </location>
</feature>
<dbReference type="EMBL" id="FNON01000012">
    <property type="protein sequence ID" value="SDZ31424.1"/>
    <property type="molecule type" value="Genomic_DNA"/>
</dbReference>
<feature type="transmembrane region" description="Helical" evidence="8">
    <location>
        <begin position="75"/>
        <end position="95"/>
    </location>
</feature>
<dbReference type="GO" id="GO:0009103">
    <property type="term" value="P:lipopolysaccharide biosynthetic process"/>
    <property type="evidence" value="ECO:0007669"/>
    <property type="project" value="UniProtKB-ARBA"/>
</dbReference>
<evidence type="ECO:0000313" key="11">
    <source>
        <dbReference type="Proteomes" id="UP000199515"/>
    </source>
</evidence>
<dbReference type="RefSeq" id="WP_091298488.1">
    <property type="nucleotide sequence ID" value="NZ_FNON01000012.1"/>
</dbReference>
<protein>
    <submittedName>
        <fullName evidence="10">4-amino-4-deoxy-L-arabinose transferase</fullName>
    </submittedName>
</protein>
<dbReference type="GO" id="GO:0005886">
    <property type="term" value="C:plasma membrane"/>
    <property type="evidence" value="ECO:0007669"/>
    <property type="project" value="UniProtKB-SubCell"/>
</dbReference>
<keyword evidence="3" id="KW-0328">Glycosyltransferase</keyword>
<keyword evidence="5 8" id="KW-0812">Transmembrane</keyword>
<dbReference type="PANTHER" id="PTHR33908:SF11">
    <property type="entry name" value="MEMBRANE PROTEIN"/>
    <property type="match status" value="1"/>
</dbReference>
<comment type="subcellular location">
    <subcellularLocation>
        <location evidence="1">Cell membrane</location>
        <topology evidence="1">Multi-pass membrane protein</topology>
    </subcellularLocation>
</comment>
<feature type="domain" description="Glycosyltransferase RgtA/B/C/D-like" evidence="9">
    <location>
        <begin position="59"/>
        <end position="214"/>
    </location>
</feature>
<feature type="transmembrane region" description="Helical" evidence="8">
    <location>
        <begin position="154"/>
        <end position="185"/>
    </location>
</feature>
<evidence type="ECO:0000259" key="9">
    <source>
        <dbReference type="Pfam" id="PF13231"/>
    </source>
</evidence>
<reference evidence="10 11" key="1">
    <citation type="submission" date="2016-10" db="EMBL/GenBank/DDBJ databases">
        <authorList>
            <person name="de Groot N.N."/>
        </authorList>
    </citation>
    <scope>NUCLEOTIDE SEQUENCE [LARGE SCALE GENOMIC DNA]</scope>
    <source>
        <strain evidence="10 11">CPCC 202699</strain>
    </source>
</reference>